<keyword evidence="2" id="KW-1185">Reference proteome</keyword>
<reference evidence="2" key="1">
    <citation type="submission" date="2013-02" db="EMBL/GenBank/DDBJ databases">
        <authorList>
            <consortium name="The Broad Institute Genome Sequencing Platform"/>
            <person name="Cuomo C."/>
            <person name="Becnel J."/>
            <person name="Sanscrainte N."/>
            <person name="Walker B."/>
            <person name="Young S.K."/>
            <person name="Zeng Q."/>
            <person name="Gargeya S."/>
            <person name="Fitzgerald M."/>
            <person name="Haas B."/>
            <person name="Abouelleil A."/>
            <person name="Alvarado L."/>
            <person name="Arachchi H.M."/>
            <person name="Berlin A.M."/>
            <person name="Chapman S.B."/>
            <person name="Dewar J."/>
            <person name="Goldberg J."/>
            <person name="Griggs A."/>
            <person name="Gujja S."/>
            <person name="Hansen M."/>
            <person name="Howarth C."/>
            <person name="Imamovic A."/>
            <person name="Larimer J."/>
            <person name="McCowan C."/>
            <person name="Murphy C."/>
            <person name="Neiman D."/>
            <person name="Pearson M."/>
            <person name="Priest M."/>
            <person name="Roberts A."/>
            <person name="Saif S."/>
            <person name="Shea T."/>
            <person name="Sisk P."/>
            <person name="Sykes S."/>
            <person name="Wortman J."/>
            <person name="Nusbaum C."/>
            <person name="Birren B."/>
        </authorList>
    </citation>
    <scope>NUCLEOTIDE SEQUENCE [LARGE SCALE GENOMIC DNA]</scope>
    <source>
        <strain evidence="2">PRA339</strain>
    </source>
</reference>
<dbReference type="EMBL" id="KK365131">
    <property type="protein sequence ID" value="KCZ82255.1"/>
    <property type="molecule type" value="Genomic_DNA"/>
</dbReference>
<dbReference type="InterPro" id="IPR036915">
    <property type="entry name" value="Cyclin-like_sf"/>
</dbReference>
<dbReference type="Gene3D" id="1.10.472.10">
    <property type="entry name" value="Cyclin-like"/>
    <property type="match status" value="1"/>
</dbReference>
<dbReference type="SUPFAM" id="SSF47954">
    <property type="entry name" value="Cyclin-like"/>
    <property type="match status" value="1"/>
</dbReference>
<protein>
    <recommendedName>
        <fullName evidence="3">Cyclin N-terminal domain-containing protein</fullName>
    </recommendedName>
</protein>
<sequence>MKSTFNLDDEIFLKDTIKEIFLLYLSEFINNEESKKEIYTFAQKIKLTFRTLFVAVYIFKKTHIYYYLQENSTNRISKFTIKRRNFRLIIENSHLLLTVCIILSSKILYDSVFDNNLWSHLSKYSKRELILAEIDVIKMLNFEFYPDNNEINQILTSFCKRYNLNRIKINVKIGGTAKQGYFKRILKYLNLI</sequence>
<dbReference type="OrthoDB" id="10282170at2759"/>
<evidence type="ECO:0008006" key="3">
    <source>
        <dbReference type="Google" id="ProtNLM"/>
    </source>
</evidence>
<gene>
    <name evidence="1" type="ORF">H312_00278</name>
</gene>
<reference evidence="1 2" key="2">
    <citation type="submission" date="2014-03" db="EMBL/GenBank/DDBJ databases">
        <title>The Genome Sequence of Anncaliia algerae insect isolate PRA339.</title>
        <authorList>
            <consortium name="The Broad Institute Genome Sequencing Platform"/>
            <consortium name="The Broad Institute Genome Sequencing Center for Infectious Disease"/>
            <person name="Cuomo C."/>
            <person name="Becnel J."/>
            <person name="Sanscrainte N."/>
            <person name="Walker B."/>
            <person name="Young S.K."/>
            <person name="Zeng Q."/>
            <person name="Gargeya S."/>
            <person name="Fitzgerald M."/>
            <person name="Haas B."/>
            <person name="Abouelleil A."/>
            <person name="Alvarado L."/>
            <person name="Arachchi H.M."/>
            <person name="Berlin A.M."/>
            <person name="Chapman S.B."/>
            <person name="Dewar J."/>
            <person name="Goldberg J."/>
            <person name="Griggs A."/>
            <person name="Gujja S."/>
            <person name="Hansen M."/>
            <person name="Howarth C."/>
            <person name="Imamovic A."/>
            <person name="Larimer J."/>
            <person name="McCowan C."/>
            <person name="Murphy C."/>
            <person name="Neiman D."/>
            <person name="Pearson M."/>
            <person name="Priest M."/>
            <person name="Roberts A."/>
            <person name="Saif S."/>
            <person name="Shea T."/>
            <person name="Sisk P."/>
            <person name="Sykes S."/>
            <person name="Wortman J."/>
            <person name="Nusbaum C."/>
            <person name="Birren B."/>
        </authorList>
    </citation>
    <scope>NUCLEOTIDE SEQUENCE [LARGE SCALE GENOMIC DNA]</scope>
    <source>
        <strain evidence="1 2">PRA339</strain>
    </source>
</reference>
<evidence type="ECO:0000313" key="1">
    <source>
        <dbReference type="EMBL" id="KCZ82255.1"/>
    </source>
</evidence>
<name>A0A059F4X7_9MICR</name>
<dbReference type="AlphaFoldDB" id="A0A059F4X7"/>
<dbReference type="CDD" id="cd20557">
    <property type="entry name" value="CYCLIN_ScPCL1-like"/>
    <property type="match status" value="1"/>
</dbReference>
<dbReference type="Proteomes" id="UP000030655">
    <property type="component" value="Unassembled WGS sequence"/>
</dbReference>
<dbReference type="HOGENOM" id="CLU_1414827_0_0_1"/>
<evidence type="ECO:0000313" key="2">
    <source>
        <dbReference type="Proteomes" id="UP000030655"/>
    </source>
</evidence>
<accession>A0A059F4X7</accession>
<proteinExistence type="predicted"/>
<dbReference type="VEuPathDB" id="MicrosporidiaDB:H312_00278"/>
<organism evidence="1 2">
    <name type="scientific">Anncaliia algerae PRA339</name>
    <dbReference type="NCBI Taxonomy" id="1288291"/>
    <lineage>
        <taxon>Eukaryota</taxon>
        <taxon>Fungi</taxon>
        <taxon>Fungi incertae sedis</taxon>
        <taxon>Microsporidia</taxon>
        <taxon>Tubulinosematoidea</taxon>
        <taxon>Tubulinosematidae</taxon>
        <taxon>Anncaliia</taxon>
    </lineage>
</organism>